<feature type="compositionally biased region" description="Polar residues" evidence="1">
    <location>
        <begin position="40"/>
        <end position="49"/>
    </location>
</feature>
<evidence type="ECO:0000313" key="2">
    <source>
        <dbReference type="EMBL" id="PMD61371.1"/>
    </source>
</evidence>
<organism evidence="2 3">
    <name type="scientific">Hyaloscypha bicolor E</name>
    <dbReference type="NCBI Taxonomy" id="1095630"/>
    <lineage>
        <taxon>Eukaryota</taxon>
        <taxon>Fungi</taxon>
        <taxon>Dikarya</taxon>
        <taxon>Ascomycota</taxon>
        <taxon>Pezizomycotina</taxon>
        <taxon>Leotiomycetes</taxon>
        <taxon>Helotiales</taxon>
        <taxon>Hyaloscyphaceae</taxon>
        <taxon>Hyaloscypha</taxon>
        <taxon>Hyaloscypha bicolor</taxon>
    </lineage>
</organism>
<dbReference type="InParanoid" id="A0A2J6TEB0"/>
<evidence type="ECO:0000256" key="1">
    <source>
        <dbReference type="SAM" id="MobiDB-lite"/>
    </source>
</evidence>
<name>A0A2J6TEB0_9HELO</name>
<dbReference type="EMBL" id="KZ613786">
    <property type="protein sequence ID" value="PMD61371.1"/>
    <property type="molecule type" value="Genomic_DNA"/>
</dbReference>
<proteinExistence type="predicted"/>
<reference evidence="2 3" key="1">
    <citation type="submission" date="2016-04" db="EMBL/GenBank/DDBJ databases">
        <title>A degradative enzymes factory behind the ericoid mycorrhizal symbiosis.</title>
        <authorList>
            <consortium name="DOE Joint Genome Institute"/>
            <person name="Martino E."/>
            <person name="Morin E."/>
            <person name="Grelet G."/>
            <person name="Kuo A."/>
            <person name="Kohler A."/>
            <person name="Daghino S."/>
            <person name="Barry K."/>
            <person name="Choi C."/>
            <person name="Cichocki N."/>
            <person name="Clum A."/>
            <person name="Copeland A."/>
            <person name="Hainaut M."/>
            <person name="Haridas S."/>
            <person name="Labutti K."/>
            <person name="Lindquist E."/>
            <person name="Lipzen A."/>
            <person name="Khouja H.-R."/>
            <person name="Murat C."/>
            <person name="Ohm R."/>
            <person name="Olson A."/>
            <person name="Spatafora J."/>
            <person name="Veneault-Fourrey C."/>
            <person name="Henrissat B."/>
            <person name="Grigoriev I."/>
            <person name="Martin F."/>
            <person name="Perotto S."/>
        </authorList>
    </citation>
    <scope>NUCLEOTIDE SEQUENCE [LARGE SCALE GENOMIC DNA]</scope>
    <source>
        <strain evidence="2 3">E</strain>
    </source>
</reference>
<protein>
    <submittedName>
        <fullName evidence="2">Uncharacterized protein</fullName>
    </submittedName>
</protein>
<sequence length="91" mass="10698">MFKYQPLDASPNEVRLITVLPRQRIQRWSQRHGKPESRSPRNVNSKKYNQNMDRCSLHQSNDLHGRAHEVERMADIYRGASKVIAWLGLKT</sequence>
<accession>A0A2J6TEB0</accession>
<gene>
    <name evidence="2" type="ORF">K444DRAFT_611614</name>
</gene>
<feature type="region of interest" description="Disordered" evidence="1">
    <location>
        <begin position="26"/>
        <end position="49"/>
    </location>
</feature>
<evidence type="ECO:0000313" key="3">
    <source>
        <dbReference type="Proteomes" id="UP000235371"/>
    </source>
</evidence>
<keyword evidence="3" id="KW-1185">Reference proteome</keyword>
<dbReference type="AlphaFoldDB" id="A0A2J6TEB0"/>
<dbReference type="GeneID" id="36588058"/>
<dbReference type="Proteomes" id="UP000235371">
    <property type="component" value="Unassembled WGS sequence"/>
</dbReference>
<dbReference type="RefSeq" id="XP_024738275.1">
    <property type="nucleotide sequence ID" value="XM_024879981.1"/>
</dbReference>